<keyword evidence="6 10" id="KW-0812">Transmembrane</keyword>
<evidence type="ECO:0000256" key="8">
    <source>
        <dbReference type="ARBA" id="ARBA00022989"/>
    </source>
</evidence>
<feature type="transmembrane region" description="Helical" evidence="10">
    <location>
        <begin position="100"/>
        <end position="122"/>
    </location>
</feature>
<feature type="transmembrane region" description="Helical" evidence="10">
    <location>
        <begin position="21"/>
        <end position="43"/>
    </location>
</feature>
<name>A0AAX6T5H2_HETGA</name>
<keyword evidence="7" id="KW-0965">Cell junction</keyword>
<feature type="transmembrane region" description="Helical" evidence="10">
    <location>
        <begin position="188"/>
        <end position="209"/>
    </location>
</feature>
<accession>A0AAX6T5H2</accession>
<dbReference type="Gene3D" id="1.20.140.150">
    <property type="match status" value="1"/>
</dbReference>
<evidence type="ECO:0000256" key="9">
    <source>
        <dbReference type="ARBA" id="ARBA00023136"/>
    </source>
</evidence>
<keyword evidence="9 10" id="KW-0472">Membrane</keyword>
<gene>
    <name evidence="12" type="primary">LOC101723451</name>
</gene>
<dbReference type="Proteomes" id="UP000694906">
    <property type="component" value="Unplaced"/>
</dbReference>
<evidence type="ECO:0000313" key="12">
    <source>
        <dbReference type="RefSeq" id="XP_021115075.1"/>
    </source>
</evidence>
<evidence type="ECO:0000256" key="5">
    <source>
        <dbReference type="ARBA" id="ARBA00022475"/>
    </source>
</evidence>
<comment type="similarity">
    <text evidence="3">Belongs to the claudin family.</text>
</comment>
<evidence type="ECO:0000256" key="7">
    <source>
        <dbReference type="ARBA" id="ARBA00022949"/>
    </source>
</evidence>
<dbReference type="GO" id="GO:0005198">
    <property type="term" value="F:structural molecule activity"/>
    <property type="evidence" value="ECO:0007669"/>
    <property type="project" value="InterPro"/>
</dbReference>
<evidence type="ECO:0000256" key="1">
    <source>
        <dbReference type="ARBA" id="ARBA00004435"/>
    </source>
</evidence>
<evidence type="ECO:0000256" key="3">
    <source>
        <dbReference type="ARBA" id="ARBA00008295"/>
    </source>
</evidence>
<evidence type="ECO:0000256" key="6">
    <source>
        <dbReference type="ARBA" id="ARBA00022692"/>
    </source>
</evidence>
<dbReference type="RefSeq" id="XP_021115075.1">
    <property type="nucleotide sequence ID" value="XM_021259416.1"/>
</dbReference>
<organism evidence="11 12">
    <name type="scientific">Heterocephalus glaber</name>
    <name type="common">Naked mole rat</name>
    <dbReference type="NCBI Taxonomy" id="10181"/>
    <lineage>
        <taxon>Eukaryota</taxon>
        <taxon>Metazoa</taxon>
        <taxon>Chordata</taxon>
        <taxon>Craniata</taxon>
        <taxon>Vertebrata</taxon>
        <taxon>Euteleostomi</taxon>
        <taxon>Mammalia</taxon>
        <taxon>Eutheria</taxon>
        <taxon>Euarchontoglires</taxon>
        <taxon>Glires</taxon>
        <taxon>Rodentia</taxon>
        <taxon>Hystricomorpha</taxon>
        <taxon>Bathyergidae</taxon>
        <taxon>Heterocephalus</taxon>
    </lineage>
</organism>
<dbReference type="GeneID" id="101723451"/>
<protein>
    <submittedName>
        <fullName evidence="12">Uncharacterized protein LOC101723451</fullName>
    </submittedName>
</protein>
<evidence type="ECO:0000256" key="2">
    <source>
        <dbReference type="ARBA" id="ARBA00004651"/>
    </source>
</evidence>
<dbReference type="AlphaFoldDB" id="A0AAX6T5H2"/>
<keyword evidence="4" id="KW-0796">Tight junction</keyword>
<dbReference type="GO" id="GO:0005923">
    <property type="term" value="C:bicellular tight junction"/>
    <property type="evidence" value="ECO:0007669"/>
    <property type="project" value="UniProtKB-SubCell"/>
</dbReference>
<comment type="subcellular location">
    <subcellularLocation>
        <location evidence="1">Cell junction</location>
        <location evidence="1">Tight junction</location>
    </subcellularLocation>
    <subcellularLocation>
        <location evidence="2">Cell membrane</location>
        <topology evidence="2">Multi-pass membrane protein</topology>
    </subcellularLocation>
</comment>
<evidence type="ECO:0000256" key="4">
    <source>
        <dbReference type="ARBA" id="ARBA00022427"/>
    </source>
</evidence>
<sequence length="225" mass="25123">MWKIILNTFCFPGVKQHIYTLTVFLFSSVAWVLGITLVSSVSWRVWEFDSHVVPIAFIGLWDAQYYVRQNNSGTVVDVPVDTSIHRGWTQAIELDYAKELMVLVNFTQPAALILSIVAFLVSRLKPTYPEFLRLYYRSAALLLFLSSGSVALAVSWNYAMDISGQSTLDFPLEFTVGKETVTKKHFSYVFPLGIVTATLSLLSGILCFGPMSFTKPKSMAAADVP</sequence>
<dbReference type="InterPro" id="IPR006187">
    <property type="entry name" value="Claudin"/>
</dbReference>
<keyword evidence="8 10" id="KW-1133">Transmembrane helix</keyword>
<evidence type="ECO:0000256" key="10">
    <source>
        <dbReference type="SAM" id="Phobius"/>
    </source>
</evidence>
<evidence type="ECO:0000313" key="11">
    <source>
        <dbReference type="Proteomes" id="UP000694906"/>
    </source>
</evidence>
<keyword evidence="11" id="KW-1185">Reference proteome</keyword>
<feature type="transmembrane region" description="Helical" evidence="10">
    <location>
        <begin position="134"/>
        <end position="159"/>
    </location>
</feature>
<reference evidence="12" key="1">
    <citation type="submission" date="2025-08" db="UniProtKB">
        <authorList>
            <consortium name="RefSeq"/>
        </authorList>
    </citation>
    <scope>IDENTIFICATION</scope>
</reference>
<dbReference type="GO" id="GO:0005886">
    <property type="term" value="C:plasma membrane"/>
    <property type="evidence" value="ECO:0007669"/>
    <property type="project" value="UniProtKB-SubCell"/>
</dbReference>
<proteinExistence type="inferred from homology"/>
<keyword evidence="5" id="KW-1003">Cell membrane</keyword>
<dbReference type="PANTHER" id="PTHR12002">
    <property type="entry name" value="CLAUDIN"/>
    <property type="match status" value="1"/>
</dbReference>